<sequence length="424" mass="48141">MQELTDAVHDKFRDRPRIAKMFEQCLLNTWNTTIKRNSDGTTFVITGDIPAMWLRDSAAQVRPYLIMASQDEAIADMIQGLVDRQFAYIQMDPYANAFNETPGGQGHQNDLTEMSPWIWERKYEIDSLCYPIQLGYLLWKNTGRTAQFNAGFVSGVRLIMELWRREQHHESDSLYRFQRLDCPPSDTLVREGLGSPTTYTGMTWSGFRPSDDACQYGYLVPANMFAVVALRYVKEIAAEVLGDAMLAEEAQELLTQIDEGIRAHAIVEHPDFGPVYAYETDGMGNFNLMDDANVPSLLSIPYLGYADAEDPLYLNTRRLILSKTNPYFYEGAAASGIGSPHTPVRYIWHIALAIQGMTATSREEQQRLLDLMEATDAGTGFMHEGFHADDPDQFTRPWFSWANMMFCEFVLMTCGIAVKRDKSE</sequence>
<gene>
    <name evidence="1" type="ORF">WMW72_22645</name>
</gene>
<keyword evidence="2" id="KW-1185">Reference proteome</keyword>
<dbReference type="PANTHER" id="PTHR31047:SF0">
    <property type="entry name" value="MEIOTICALLY UP-REGULATED GENE 157 PROTEIN"/>
    <property type="match status" value="1"/>
</dbReference>
<dbReference type="Pfam" id="PF06824">
    <property type="entry name" value="Glyco_hydro_125"/>
    <property type="match status" value="1"/>
</dbReference>
<dbReference type="PANTHER" id="PTHR31047">
    <property type="entry name" value="MEIOTICALLY UP-REGULATED GENE 157 PROTEIN"/>
    <property type="match status" value="1"/>
</dbReference>
<comment type="caution">
    <text evidence="1">The sequence shown here is derived from an EMBL/GenBank/DDBJ whole genome shotgun (WGS) entry which is preliminary data.</text>
</comment>
<organism evidence="1 2">
    <name type="scientific">Paenibacillus filicis</name>
    <dbReference type="NCBI Taxonomy" id="669464"/>
    <lineage>
        <taxon>Bacteria</taxon>
        <taxon>Bacillati</taxon>
        <taxon>Bacillota</taxon>
        <taxon>Bacilli</taxon>
        <taxon>Bacillales</taxon>
        <taxon>Paenibacillaceae</taxon>
        <taxon>Paenibacillus</taxon>
    </lineage>
</organism>
<accession>A0ABU9DPR4</accession>
<dbReference type="EMBL" id="JBBPCC010000016">
    <property type="protein sequence ID" value="MEK8130709.1"/>
    <property type="molecule type" value="Genomic_DNA"/>
</dbReference>
<evidence type="ECO:0000313" key="2">
    <source>
        <dbReference type="Proteomes" id="UP001469365"/>
    </source>
</evidence>
<name>A0ABU9DPR4_9BACL</name>
<dbReference type="InterPro" id="IPR008313">
    <property type="entry name" value="GH125"/>
</dbReference>
<dbReference type="Proteomes" id="UP001469365">
    <property type="component" value="Unassembled WGS sequence"/>
</dbReference>
<proteinExistence type="predicted"/>
<dbReference type="Gene3D" id="1.50.10.10">
    <property type="match status" value="1"/>
</dbReference>
<dbReference type="GO" id="GO:0016787">
    <property type="term" value="F:hydrolase activity"/>
    <property type="evidence" value="ECO:0007669"/>
    <property type="project" value="UniProtKB-KW"/>
</dbReference>
<dbReference type="InterPro" id="IPR008928">
    <property type="entry name" value="6-hairpin_glycosidase_sf"/>
</dbReference>
<dbReference type="InterPro" id="IPR012341">
    <property type="entry name" value="6hp_glycosidase-like_sf"/>
</dbReference>
<dbReference type="SMART" id="SM01149">
    <property type="entry name" value="DUF1237"/>
    <property type="match status" value="1"/>
</dbReference>
<reference evidence="1 2" key="1">
    <citation type="submission" date="2024-04" db="EMBL/GenBank/DDBJ databases">
        <title>draft genome sequnece of Paenibacillus filicis.</title>
        <authorList>
            <person name="Kim D.-U."/>
        </authorList>
    </citation>
    <scope>NUCLEOTIDE SEQUENCE [LARGE SCALE GENOMIC DNA]</scope>
    <source>
        <strain evidence="1 2">KACC14197</strain>
    </source>
</reference>
<keyword evidence="1" id="KW-0378">Hydrolase</keyword>
<dbReference type="PIRSF" id="PIRSF028846">
    <property type="entry name" value="UCP028846"/>
    <property type="match status" value="1"/>
</dbReference>
<evidence type="ECO:0000313" key="1">
    <source>
        <dbReference type="EMBL" id="MEK8130709.1"/>
    </source>
</evidence>
<protein>
    <submittedName>
        <fullName evidence="1">Glycoside hydrolase family 125 protein</fullName>
    </submittedName>
</protein>
<dbReference type="SUPFAM" id="SSF48208">
    <property type="entry name" value="Six-hairpin glycosidases"/>
    <property type="match status" value="1"/>
</dbReference>